<comment type="caution">
    <text evidence="1">The sequence shown here is derived from an EMBL/GenBank/DDBJ whole genome shotgun (WGS) entry which is preliminary data.</text>
</comment>
<reference evidence="1 2" key="1">
    <citation type="submission" date="2021-03" db="EMBL/GenBank/DDBJ databases">
        <title>Fibrella sp. HMF5036 genome sequencing and assembly.</title>
        <authorList>
            <person name="Kang H."/>
            <person name="Kim H."/>
            <person name="Bae S."/>
            <person name="Joh K."/>
        </authorList>
    </citation>
    <scope>NUCLEOTIDE SEQUENCE [LARGE SCALE GENOMIC DNA]</scope>
    <source>
        <strain evidence="1 2">HMF5036</strain>
    </source>
</reference>
<dbReference type="Gene3D" id="2.130.10.10">
    <property type="entry name" value="YVTN repeat-like/Quinoprotein amine dehydrogenase"/>
    <property type="match status" value="1"/>
</dbReference>
<sequence>MLQSPINAPIYSVLGNIDSTLLLSTLSNEIYYTTDKGRSWQTATFNQPNPEGIMGFAARKDSIWAMTSARGGEDGTFTYFDNPVFFSLDGGRSWKHKYRIGEIRTRFRVATSPAGIRYTIEESSTPYAKDPQNALLRETIGIATTDGRLLPLPDRHQTKGLYLDSQQRLYVCNSAPVCGPKNDAKFCGTDENSRYRGVLYISKQPQP</sequence>
<gene>
    <name evidence="1" type="ORF">J2I48_28020</name>
</gene>
<evidence type="ECO:0008006" key="3">
    <source>
        <dbReference type="Google" id="ProtNLM"/>
    </source>
</evidence>
<keyword evidence="2" id="KW-1185">Reference proteome</keyword>
<accession>A0A939GAN3</accession>
<protein>
    <recommendedName>
        <fullName evidence="3">BNR/Asp-box repeat protein</fullName>
    </recommendedName>
</protein>
<evidence type="ECO:0000313" key="1">
    <source>
        <dbReference type="EMBL" id="MBO0934891.1"/>
    </source>
</evidence>
<dbReference type="EMBL" id="JAFMYU010000045">
    <property type="protein sequence ID" value="MBO0934891.1"/>
    <property type="molecule type" value="Genomic_DNA"/>
</dbReference>
<dbReference type="AlphaFoldDB" id="A0A939GAN3"/>
<dbReference type="RefSeq" id="WP_207338854.1">
    <property type="nucleotide sequence ID" value="NZ_JAFMYU010000045.1"/>
</dbReference>
<name>A0A939GAN3_9BACT</name>
<organism evidence="1 2">
    <name type="scientific">Fibrella aquatilis</name>
    <dbReference type="NCBI Taxonomy" id="2817059"/>
    <lineage>
        <taxon>Bacteria</taxon>
        <taxon>Pseudomonadati</taxon>
        <taxon>Bacteroidota</taxon>
        <taxon>Cytophagia</taxon>
        <taxon>Cytophagales</taxon>
        <taxon>Spirosomataceae</taxon>
        <taxon>Fibrella</taxon>
    </lineage>
</organism>
<proteinExistence type="predicted"/>
<dbReference type="InterPro" id="IPR015943">
    <property type="entry name" value="WD40/YVTN_repeat-like_dom_sf"/>
</dbReference>
<evidence type="ECO:0000313" key="2">
    <source>
        <dbReference type="Proteomes" id="UP000664795"/>
    </source>
</evidence>
<dbReference type="Proteomes" id="UP000664795">
    <property type="component" value="Unassembled WGS sequence"/>
</dbReference>
<dbReference type="SUPFAM" id="SSF110296">
    <property type="entry name" value="Oligoxyloglucan reducing end-specific cellobiohydrolase"/>
    <property type="match status" value="1"/>
</dbReference>